<dbReference type="OrthoDB" id="1161162at2"/>
<proteinExistence type="predicted"/>
<gene>
    <name evidence="2" type="ORF">SAMN04488522_106285</name>
</gene>
<dbReference type="AlphaFoldDB" id="A0A1M5LBQ6"/>
<reference evidence="3" key="1">
    <citation type="submission" date="2016-11" db="EMBL/GenBank/DDBJ databases">
        <authorList>
            <person name="Varghese N."/>
            <person name="Submissions S."/>
        </authorList>
    </citation>
    <scope>NUCLEOTIDE SEQUENCE [LARGE SCALE GENOMIC DNA]</scope>
    <source>
        <strain evidence="3">DSM 16990</strain>
    </source>
</reference>
<evidence type="ECO:0000256" key="1">
    <source>
        <dbReference type="SAM" id="Phobius"/>
    </source>
</evidence>
<keyword evidence="3" id="KW-1185">Reference proteome</keyword>
<name>A0A1M5LBQ6_9SPHI</name>
<keyword evidence="1" id="KW-0812">Transmembrane</keyword>
<evidence type="ECO:0000313" key="3">
    <source>
        <dbReference type="Proteomes" id="UP000184287"/>
    </source>
</evidence>
<dbReference type="RefSeq" id="WP_073236432.1">
    <property type="nucleotide sequence ID" value="NZ_FQUQ01000006.1"/>
</dbReference>
<protein>
    <recommendedName>
        <fullName evidence="4">DUF4386 domain-containing protein</fullName>
    </recommendedName>
</protein>
<dbReference type="EMBL" id="FQUQ01000006">
    <property type="protein sequence ID" value="SHG62375.1"/>
    <property type="molecule type" value="Genomic_DNA"/>
</dbReference>
<sequence length="224" mass="24754">MESGKEIRIAGVLILTGMCAGIFSVAPAIDSRDYITIASKNSNQVIFAAVFQFVMCLTYMGTAILLYPIIKKFSQSLSIGFLSFRIVAATLSIIGTVLLLSILAVSQEHLQNPLRTSSAPELLGNVLKTSRDYINHVFMVLVLCTGNYLCYSLLYSAKLIPQWLSVWGMTSAFLSVSASILVLFRQVDIITYEYLALNVPTAIHELVFGLWLTVKGFNKRINKL</sequence>
<keyword evidence="1" id="KW-1133">Transmembrane helix</keyword>
<keyword evidence="1" id="KW-0472">Membrane</keyword>
<feature type="transmembrane region" description="Helical" evidence="1">
    <location>
        <begin position="133"/>
        <end position="154"/>
    </location>
</feature>
<feature type="transmembrane region" description="Helical" evidence="1">
    <location>
        <begin position="82"/>
        <end position="105"/>
    </location>
</feature>
<evidence type="ECO:0000313" key="2">
    <source>
        <dbReference type="EMBL" id="SHG62375.1"/>
    </source>
</evidence>
<organism evidence="2 3">
    <name type="scientific">Pedobacter caeni</name>
    <dbReference type="NCBI Taxonomy" id="288992"/>
    <lineage>
        <taxon>Bacteria</taxon>
        <taxon>Pseudomonadati</taxon>
        <taxon>Bacteroidota</taxon>
        <taxon>Sphingobacteriia</taxon>
        <taxon>Sphingobacteriales</taxon>
        <taxon>Sphingobacteriaceae</taxon>
        <taxon>Pedobacter</taxon>
    </lineage>
</organism>
<evidence type="ECO:0008006" key="4">
    <source>
        <dbReference type="Google" id="ProtNLM"/>
    </source>
</evidence>
<dbReference type="Pfam" id="PF14329">
    <property type="entry name" value="DUF4386"/>
    <property type="match status" value="1"/>
</dbReference>
<feature type="transmembrane region" description="Helical" evidence="1">
    <location>
        <begin position="196"/>
        <end position="214"/>
    </location>
</feature>
<dbReference type="Proteomes" id="UP000184287">
    <property type="component" value="Unassembled WGS sequence"/>
</dbReference>
<accession>A0A1M5LBQ6</accession>
<dbReference type="STRING" id="288992.SAMN04488522_106285"/>
<dbReference type="InterPro" id="IPR025495">
    <property type="entry name" value="DUF4386"/>
</dbReference>
<feature type="transmembrane region" description="Helical" evidence="1">
    <location>
        <begin position="166"/>
        <end position="184"/>
    </location>
</feature>
<feature type="transmembrane region" description="Helical" evidence="1">
    <location>
        <begin position="46"/>
        <end position="70"/>
    </location>
</feature>
<feature type="transmembrane region" description="Helical" evidence="1">
    <location>
        <begin position="7"/>
        <end position="26"/>
    </location>
</feature>